<evidence type="ECO:0000313" key="1">
    <source>
        <dbReference type="EMBL" id="OOH72645.1"/>
    </source>
</evidence>
<comment type="caution">
    <text evidence="1">The sequence shown here is derived from an EMBL/GenBank/DDBJ whole genome shotgun (WGS) entry which is preliminary data.</text>
</comment>
<proteinExistence type="predicted"/>
<dbReference type="EMBL" id="MPOJ01000011">
    <property type="protein sequence ID" value="OOH72645.1"/>
    <property type="molecule type" value="Genomic_DNA"/>
</dbReference>
<gene>
    <name evidence="1" type="ORF">BOX24_06505</name>
</gene>
<sequence>MEDETLPAIVTLHKYFIWSNRMRTHFDKILEASKKEQEKKKFDIESLMYLSLWYATLYTVIEGWKELKLQDPKIDFFLQSPNVENLKKYRNGVLHFQRNYFDQRFLGMITSQDSVSWVRELNSEFGRYFLDWYREQRDQQGQEVRKQT</sequence>
<dbReference type="Proteomes" id="UP000188586">
    <property type="component" value="Unassembled WGS sequence"/>
</dbReference>
<protein>
    <recommendedName>
        <fullName evidence="3">RiboL-PSP-HEPN domain-containing protein</fullName>
    </recommendedName>
</protein>
<evidence type="ECO:0000313" key="2">
    <source>
        <dbReference type="Proteomes" id="UP000188586"/>
    </source>
</evidence>
<accession>A0A1V3SUV5</accession>
<dbReference type="RefSeq" id="WP_077304195.1">
    <property type="nucleotide sequence ID" value="NZ_MPOJ01000011.1"/>
</dbReference>
<organism evidence="1 2">
    <name type="scientific">Leptospirillum ferriphilum</name>
    <dbReference type="NCBI Taxonomy" id="178606"/>
    <lineage>
        <taxon>Bacteria</taxon>
        <taxon>Pseudomonadati</taxon>
        <taxon>Nitrospirota</taxon>
        <taxon>Nitrospiria</taxon>
        <taxon>Nitrospirales</taxon>
        <taxon>Nitrospiraceae</taxon>
        <taxon>Leptospirillum</taxon>
    </lineage>
</organism>
<dbReference type="AlphaFoldDB" id="A0A1V3SUV5"/>
<evidence type="ECO:0008006" key="3">
    <source>
        <dbReference type="Google" id="ProtNLM"/>
    </source>
</evidence>
<name>A0A1V3SUV5_9BACT</name>
<reference evidence="1 2" key="1">
    <citation type="submission" date="2016-11" db="EMBL/GenBank/DDBJ databases">
        <title>Comparative genomics of co-occurring bacteria in distinct bioleaching systems unravels niche-specific adaptation.</title>
        <authorList>
            <person name="Zhang X."/>
            <person name="Liu X."/>
            <person name="Yin H."/>
        </authorList>
    </citation>
    <scope>NUCLEOTIDE SEQUENCE [LARGE SCALE GENOMIC DNA]</scope>
    <source>
        <strain evidence="1 2">DX</strain>
    </source>
</reference>